<dbReference type="AlphaFoldDB" id="A0AAD2FRK3"/>
<keyword evidence="2" id="KW-0472">Membrane</keyword>
<evidence type="ECO:0000256" key="1">
    <source>
        <dbReference type="SAM" id="MobiDB-lite"/>
    </source>
</evidence>
<organism evidence="3 4">
    <name type="scientific">Cylindrotheca closterium</name>
    <dbReference type="NCBI Taxonomy" id="2856"/>
    <lineage>
        <taxon>Eukaryota</taxon>
        <taxon>Sar</taxon>
        <taxon>Stramenopiles</taxon>
        <taxon>Ochrophyta</taxon>
        <taxon>Bacillariophyta</taxon>
        <taxon>Bacillariophyceae</taxon>
        <taxon>Bacillariophycidae</taxon>
        <taxon>Bacillariales</taxon>
        <taxon>Bacillariaceae</taxon>
        <taxon>Cylindrotheca</taxon>
    </lineage>
</organism>
<feature type="transmembrane region" description="Helical" evidence="2">
    <location>
        <begin position="20"/>
        <end position="40"/>
    </location>
</feature>
<reference evidence="3" key="1">
    <citation type="submission" date="2023-08" db="EMBL/GenBank/DDBJ databases">
        <authorList>
            <person name="Audoor S."/>
            <person name="Bilcke G."/>
        </authorList>
    </citation>
    <scope>NUCLEOTIDE SEQUENCE</scope>
</reference>
<protein>
    <submittedName>
        <fullName evidence="3">Uncharacterized protein</fullName>
    </submittedName>
</protein>
<evidence type="ECO:0000313" key="3">
    <source>
        <dbReference type="EMBL" id="CAJ1950620.1"/>
    </source>
</evidence>
<keyword evidence="2" id="KW-1133">Transmembrane helix</keyword>
<feature type="region of interest" description="Disordered" evidence="1">
    <location>
        <begin position="171"/>
        <end position="206"/>
    </location>
</feature>
<keyword evidence="2" id="KW-0812">Transmembrane</keyword>
<gene>
    <name evidence="3" type="ORF">CYCCA115_LOCUS12673</name>
</gene>
<sequence length="438" mass="49333">MLQIFLSQGTIGLVDQALIWVFRWMVTLIFSISLCHYFGWIERWIWWKLEDEASKVLNRAKVTVGSFRLNFDEILQGKLTIFVSNVIIHTPHREEWGWESPLVARIGNAKVECNAPITIFHLVFFKQQLPIELYTVILADVQVFVERYESVFNVYLMDPCCILPPAPFEHGREATKPDSPRVDDMSVSEHLPTPSFASDRGDDRHHEEAQKLVDEMLESVETLGRAARQGTFSQTVRQQGLELADRIREGLGKESRSNAETKQQLADGVSVLRTAGKVAVNCLQSAPQLIVPERLASASKPPPLCRVGRIVLKDIRLFTRNNWIQLQDEDTATGGTPSNSNNKVGWNKPIFIENMIVRASEMCPPMSRKDKDELPAVYQTIDKVIEIVWRRLLTEIAKSNTGKLFSTALFEVLDLMKTSAIGNSAPTSTSTDATPKAG</sequence>
<evidence type="ECO:0000256" key="2">
    <source>
        <dbReference type="SAM" id="Phobius"/>
    </source>
</evidence>
<proteinExistence type="predicted"/>
<name>A0AAD2FRK3_9STRA</name>
<evidence type="ECO:0000313" key="4">
    <source>
        <dbReference type="Proteomes" id="UP001295423"/>
    </source>
</evidence>
<accession>A0AAD2FRK3</accession>
<keyword evidence="4" id="KW-1185">Reference proteome</keyword>
<feature type="compositionally biased region" description="Basic and acidic residues" evidence="1">
    <location>
        <begin position="171"/>
        <end position="184"/>
    </location>
</feature>
<dbReference type="Proteomes" id="UP001295423">
    <property type="component" value="Unassembled WGS sequence"/>
</dbReference>
<dbReference type="EMBL" id="CAKOGP040001770">
    <property type="protein sequence ID" value="CAJ1950620.1"/>
    <property type="molecule type" value="Genomic_DNA"/>
</dbReference>
<comment type="caution">
    <text evidence="3">The sequence shown here is derived from an EMBL/GenBank/DDBJ whole genome shotgun (WGS) entry which is preliminary data.</text>
</comment>